<keyword evidence="1 7" id="KW-0507">mRNA processing</keyword>
<dbReference type="InterPro" id="IPR002646">
    <property type="entry name" value="PolA_pol_head_dom"/>
</dbReference>
<feature type="active site" evidence="7">
    <location>
        <position position="175"/>
    </location>
</feature>
<dbReference type="GO" id="GO:0003723">
    <property type="term" value="F:RNA binding"/>
    <property type="evidence" value="ECO:0007669"/>
    <property type="project" value="UniProtKB-UniRule"/>
</dbReference>
<dbReference type="Pfam" id="PF12627">
    <property type="entry name" value="PolyA_pol_RNAbd"/>
    <property type="match status" value="1"/>
</dbReference>
<dbReference type="InterPro" id="IPR032828">
    <property type="entry name" value="PolyA_RNA-bd"/>
</dbReference>
<evidence type="ECO:0000256" key="6">
    <source>
        <dbReference type="ARBA" id="ARBA00023163"/>
    </source>
</evidence>
<feature type="active site" evidence="7">
    <location>
        <position position="97"/>
    </location>
</feature>
<dbReference type="GO" id="GO:0043633">
    <property type="term" value="P:polyadenylation-dependent RNA catabolic process"/>
    <property type="evidence" value="ECO:0007669"/>
    <property type="project" value="InterPro"/>
</dbReference>
<feature type="domain" description="Poly A polymerase head" evidence="10">
    <location>
        <begin position="77"/>
        <end position="206"/>
    </location>
</feature>
<dbReference type="Proteomes" id="UP000054736">
    <property type="component" value="Unassembled WGS sequence"/>
</dbReference>
<dbReference type="InterPro" id="IPR043519">
    <property type="entry name" value="NT_sf"/>
</dbReference>
<dbReference type="EMBL" id="LNXY01000001">
    <property type="protein sequence ID" value="KTC93690.1"/>
    <property type="molecule type" value="Genomic_DNA"/>
</dbReference>
<evidence type="ECO:0000256" key="7">
    <source>
        <dbReference type="HAMAP-Rule" id="MF_00957"/>
    </source>
</evidence>
<dbReference type="Gene3D" id="1.10.3090.10">
    <property type="entry name" value="cca-adding enzyme, domain 2"/>
    <property type="match status" value="1"/>
</dbReference>
<dbReference type="EC" id="2.7.7.19" evidence="7"/>
<dbReference type="HAMAP" id="MF_00957">
    <property type="entry name" value="PolyA_pol"/>
    <property type="match status" value="1"/>
</dbReference>
<dbReference type="Gene3D" id="3.30.460.10">
    <property type="entry name" value="Beta Polymerase, domain 2"/>
    <property type="match status" value="1"/>
</dbReference>
<keyword evidence="4 7" id="KW-0067">ATP-binding</keyword>
<protein>
    <recommendedName>
        <fullName evidence="7">Poly(A) polymerase I</fullName>
        <shortName evidence="7">PAP I</shortName>
        <ecNumber evidence="7">2.7.7.19</ecNumber>
    </recommendedName>
</protein>
<comment type="similarity">
    <text evidence="7 8">Belongs to the tRNA nucleotidyltransferase/poly(A) polymerase family.</text>
</comment>
<comment type="function">
    <text evidence="7">Adds poly(A) tail to the 3' end of many RNAs, which usually targets these RNAs for decay. Plays a significant role in the global control of gene expression, through influencing the rate of transcript degradation, and in the general RNA quality control.</text>
</comment>
<accession>A0A0W0TDQ2</accession>
<dbReference type="InterPro" id="IPR052191">
    <property type="entry name" value="tRNA_ntf/polyA_polymerase_I"/>
</dbReference>
<dbReference type="Pfam" id="PF01743">
    <property type="entry name" value="PolyA_pol"/>
    <property type="match status" value="1"/>
</dbReference>
<evidence type="ECO:0000256" key="2">
    <source>
        <dbReference type="ARBA" id="ARBA00022679"/>
    </source>
</evidence>
<evidence type="ECO:0000313" key="13">
    <source>
        <dbReference type="EMBL" id="KTC93690.1"/>
    </source>
</evidence>
<dbReference type="NCBIfam" id="TIGR01942">
    <property type="entry name" value="pcnB"/>
    <property type="match status" value="1"/>
</dbReference>
<gene>
    <name evidence="7 13" type="primary">pcnB</name>
    <name evidence="13" type="ORF">Ldro_0040</name>
</gene>
<keyword evidence="5 7" id="KW-0694">RNA-binding</keyword>
<dbReference type="CDD" id="cd05398">
    <property type="entry name" value="NT_ClassII-CCAase"/>
    <property type="match status" value="1"/>
</dbReference>
<keyword evidence="13" id="KW-0548">Nucleotidyltransferase</keyword>
<keyword evidence="6 7" id="KW-0804">Transcription</keyword>
<dbReference type="OrthoDB" id="9805698at2"/>
<evidence type="ECO:0000256" key="1">
    <source>
        <dbReference type="ARBA" id="ARBA00022664"/>
    </source>
</evidence>
<evidence type="ECO:0000256" key="8">
    <source>
        <dbReference type="RuleBase" id="RU003953"/>
    </source>
</evidence>
<dbReference type="InterPro" id="IPR025866">
    <property type="entry name" value="PolyA_pol_arg_C_dom"/>
</dbReference>
<dbReference type="PANTHER" id="PTHR43051">
    <property type="entry name" value="POLYNUCLEOTIDE ADENYLYLTRANSFERASE FAMILY PROTEIN"/>
    <property type="match status" value="1"/>
</dbReference>
<name>A0A0W0TDQ2_9GAMM</name>
<dbReference type="SUPFAM" id="SSF81891">
    <property type="entry name" value="Poly A polymerase C-terminal region-like"/>
    <property type="match status" value="1"/>
</dbReference>
<dbReference type="PATRIC" id="fig|1212489.4.peg.41"/>
<evidence type="ECO:0000259" key="11">
    <source>
        <dbReference type="Pfam" id="PF12626"/>
    </source>
</evidence>
<evidence type="ECO:0000256" key="9">
    <source>
        <dbReference type="SAM" id="MobiDB-lite"/>
    </source>
</evidence>
<evidence type="ECO:0000256" key="4">
    <source>
        <dbReference type="ARBA" id="ARBA00022840"/>
    </source>
</evidence>
<dbReference type="STRING" id="1212489.Ldro_0040"/>
<dbReference type="Pfam" id="PF12626">
    <property type="entry name" value="PolyA_pol_arg_C"/>
    <property type="match status" value="1"/>
</dbReference>
<evidence type="ECO:0000256" key="3">
    <source>
        <dbReference type="ARBA" id="ARBA00022741"/>
    </source>
</evidence>
<reference evidence="13 14" key="1">
    <citation type="submission" date="2015-11" db="EMBL/GenBank/DDBJ databases">
        <title>Genomic analysis of 38 Legionella species identifies large and diverse effector repertoires.</title>
        <authorList>
            <person name="Burstein D."/>
            <person name="Amaro F."/>
            <person name="Zusman T."/>
            <person name="Lifshitz Z."/>
            <person name="Cohen O."/>
            <person name="Gilbert J.A."/>
            <person name="Pupko T."/>
            <person name="Shuman H.A."/>
            <person name="Segal G."/>
        </authorList>
    </citation>
    <scope>NUCLEOTIDE SEQUENCE [LARGE SCALE GENOMIC DNA]</scope>
    <source>
        <strain evidence="13 14">ATCC 700990</strain>
    </source>
</reference>
<keyword evidence="3 7" id="KW-0547">Nucleotide-binding</keyword>
<feature type="compositionally biased region" description="Basic residues" evidence="9">
    <location>
        <begin position="457"/>
        <end position="469"/>
    </location>
</feature>
<evidence type="ECO:0000259" key="10">
    <source>
        <dbReference type="Pfam" id="PF01743"/>
    </source>
</evidence>
<comment type="caution">
    <text evidence="13">The sequence shown here is derived from an EMBL/GenBank/DDBJ whole genome shotgun (WGS) entry which is preliminary data.</text>
</comment>
<feature type="domain" description="tRNA nucleotidyltransferase/poly(A) polymerase RNA and SrmB- binding" evidence="12">
    <location>
        <begin position="234"/>
        <end position="292"/>
    </location>
</feature>
<dbReference type="SUPFAM" id="SSF81301">
    <property type="entry name" value="Nucleotidyltransferase"/>
    <property type="match status" value="1"/>
</dbReference>
<sequence length="469" mass="54278">MIHFYIHYRYNVAAFYEPVVTIIIKLIKKLLRKTRTNQPPVDRSYIIPRSHHNLSKTDVSPNALKVLNRLNSAGFQAYLVGGSVRDLLLGKAPKDFDIATNATPNQIKKLFRNARIIGRRFKLVHIIFHREIIEVATFRGSDSHEIDDNQQTNEKGMLVRDNVYGTLDQDAWRRDFTINSLYYNIDDSSIADFTGGFEDVHQRTIRLIGNPEIRYQEDPVRMLRAVRFSAKLHFDIAEATAAPLPKLSHLIKHVSSSRLFDEMTKLYQCGEAESVQRLLVKYGLFAHLFEQTHLLLSSDYPVNALLGIALENTDTRIRDNKPVTPAFLFAVLLWFPLKDRALRLQKEEGMDPLPSLEKAMSLIISEQNQVVTIPKRFTQIMREMWLLQFRFPRRYGGRAYNLLQHPRFRAAYDFLALRALAGDESMELAQWWTSFQEVSEDEQANMIASLPTSQAPTKHRRRRKSKPTP</sequence>
<organism evidence="13 14">
    <name type="scientific">Legionella drozanskii LLAP-1</name>
    <dbReference type="NCBI Taxonomy" id="1212489"/>
    <lineage>
        <taxon>Bacteria</taxon>
        <taxon>Pseudomonadati</taxon>
        <taxon>Pseudomonadota</taxon>
        <taxon>Gammaproteobacteria</taxon>
        <taxon>Legionellales</taxon>
        <taxon>Legionellaceae</taxon>
        <taxon>Legionella</taxon>
    </lineage>
</organism>
<proteinExistence type="inferred from homology"/>
<dbReference type="FunFam" id="3.30.460.10:FF:000035">
    <property type="entry name" value="Poly(A) polymerase I"/>
    <property type="match status" value="1"/>
</dbReference>
<evidence type="ECO:0000313" key="14">
    <source>
        <dbReference type="Proteomes" id="UP000054736"/>
    </source>
</evidence>
<evidence type="ECO:0000259" key="12">
    <source>
        <dbReference type="Pfam" id="PF12627"/>
    </source>
</evidence>
<evidence type="ECO:0000256" key="5">
    <source>
        <dbReference type="ARBA" id="ARBA00022884"/>
    </source>
</evidence>
<keyword evidence="2 7" id="KW-0808">Transferase</keyword>
<dbReference type="GO" id="GO:0005524">
    <property type="term" value="F:ATP binding"/>
    <property type="evidence" value="ECO:0007669"/>
    <property type="project" value="UniProtKB-UniRule"/>
</dbReference>
<dbReference type="PANTHER" id="PTHR43051:SF1">
    <property type="entry name" value="POLYNUCLEOTIDE ADENYLYLTRANSFERASE FAMILY PROTEIN"/>
    <property type="match status" value="1"/>
</dbReference>
<feature type="active site" evidence="7">
    <location>
        <position position="95"/>
    </location>
</feature>
<keyword evidence="14" id="KW-1185">Reference proteome</keyword>
<dbReference type="InterPro" id="IPR010206">
    <property type="entry name" value="PolA_pol_I"/>
</dbReference>
<dbReference type="GO" id="GO:1990817">
    <property type="term" value="F:poly(A) RNA polymerase activity"/>
    <property type="evidence" value="ECO:0007669"/>
    <property type="project" value="UniProtKB-UniRule"/>
</dbReference>
<dbReference type="GO" id="GO:0006397">
    <property type="term" value="P:mRNA processing"/>
    <property type="evidence" value="ECO:0007669"/>
    <property type="project" value="UniProtKB-KW"/>
</dbReference>
<dbReference type="AlphaFoldDB" id="A0A0W0TDQ2"/>
<feature type="region of interest" description="Disordered" evidence="9">
    <location>
        <begin position="443"/>
        <end position="469"/>
    </location>
</feature>
<feature type="domain" description="Polymerase A arginine-rich C-terminal" evidence="11">
    <location>
        <begin position="348"/>
        <end position="464"/>
    </location>
</feature>
<comment type="catalytic activity">
    <reaction evidence="7">
        <text>RNA(n) + ATP = RNA(n)-3'-adenine ribonucleotide + diphosphate</text>
        <dbReference type="Rhea" id="RHEA:11332"/>
        <dbReference type="Rhea" id="RHEA-COMP:14527"/>
        <dbReference type="Rhea" id="RHEA-COMP:17347"/>
        <dbReference type="ChEBI" id="CHEBI:30616"/>
        <dbReference type="ChEBI" id="CHEBI:33019"/>
        <dbReference type="ChEBI" id="CHEBI:140395"/>
        <dbReference type="ChEBI" id="CHEBI:173115"/>
        <dbReference type="EC" id="2.7.7.19"/>
    </reaction>
</comment>